<keyword evidence="28" id="KW-1185">Reference proteome</keyword>
<evidence type="ECO:0000256" key="7">
    <source>
        <dbReference type="ARBA" id="ARBA00013025"/>
    </source>
</evidence>
<dbReference type="Gene3D" id="3.90.190.20">
    <property type="entry name" value="Mur ligase, C-terminal domain"/>
    <property type="match status" value="1"/>
</dbReference>
<comment type="pathway">
    <text evidence="4">Cofactor biosynthesis; tetrahydrofolylpolyglutamate biosynthesis.</text>
</comment>
<dbReference type="FunFam" id="3.40.1190.10:FF:000011">
    <property type="entry name" value="Folylpolyglutamate synthase/dihydrofolate synthase"/>
    <property type="match status" value="1"/>
</dbReference>
<evidence type="ECO:0000259" key="24">
    <source>
        <dbReference type="Pfam" id="PF08245"/>
    </source>
</evidence>
<evidence type="ECO:0000256" key="14">
    <source>
        <dbReference type="ARBA" id="ARBA00022909"/>
    </source>
</evidence>
<dbReference type="GO" id="GO:0005737">
    <property type="term" value="C:cytoplasm"/>
    <property type="evidence" value="ECO:0007669"/>
    <property type="project" value="TreeGrafter"/>
</dbReference>
<dbReference type="Gene3D" id="3.40.1190.10">
    <property type="entry name" value="Mur-like, catalytic domain"/>
    <property type="match status" value="1"/>
</dbReference>
<organism evidence="26 27">
    <name type="scientific">Chlorobium phaeovibrioides</name>
    <dbReference type="NCBI Taxonomy" id="1094"/>
    <lineage>
        <taxon>Bacteria</taxon>
        <taxon>Pseudomonadati</taxon>
        <taxon>Chlorobiota</taxon>
        <taxon>Chlorobiia</taxon>
        <taxon>Chlorobiales</taxon>
        <taxon>Chlorobiaceae</taxon>
        <taxon>Chlorobium/Pelodictyon group</taxon>
        <taxon>Chlorobium</taxon>
    </lineage>
</organism>
<evidence type="ECO:0000256" key="19">
    <source>
        <dbReference type="ARBA" id="ARBA00047808"/>
    </source>
</evidence>
<evidence type="ECO:0000256" key="21">
    <source>
        <dbReference type="ARBA" id="ARBA00049161"/>
    </source>
</evidence>
<dbReference type="InterPro" id="IPR013221">
    <property type="entry name" value="Mur_ligase_cen"/>
</dbReference>
<comment type="catalytic activity">
    <reaction evidence="20">
        <text>(6R)-5,10-methylenetetrahydrofolyl-(gamma-L-Glu)(n) + L-glutamate + ATP = (6R)-5,10-methylenetetrahydrofolyl-(gamma-L-Glu)(n+1) + ADP + phosphate + H(+)</text>
        <dbReference type="Rhea" id="RHEA:51912"/>
        <dbReference type="Rhea" id="RHEA-COMP:13257"/>
        <dbReference type="Rhea" id="RHEA-COMP:13258"/>
        <dbReference type="ChEBI" id="CHEBI:15378"/>
        <dbReference type="ChEBI" id="CHEBI:29985"/>
        <dbReference type="ChEBI" id="CHEBI:30616"/>
        <dbReference type="ChEBI" id="CHEBI:43474"/>
        <dbReference type="ChEBI" id="CHEBI:136572"/>
        <dbReference type="ChEBI" id="CHEBI:456216"/>
        <dbReference type="EC" id="6.3.2.17"/>
    </reaction>
</comment>
<dbReference type="Proteomes" id="UP000279908">
    <property type="component" value="Unassembled WGS sequence"/>
</dbReference>
<dbReference type="InterPro" id="IPR004101">
    <property type="entry name" value="Mur_ligase_C"/>
</dbReference>
<evidence type="ECO:0000256" key="9">
    <source>
        <dbReference type="ARBA" id="ARBA00022598"/>
    </source>
</evidence>
<evidence type="ECO:0000256" key="3">
    <source>
        <dbReference type="ARBA" id="ARBA00004799"/>
    </source>
</evidence>
<reference evidence="26 27" key="1">
    <citation type="submission" date="2018-12" db="EMBL/GenBank/DDBJ databases">
        <authorList>
            <person name="Lunina O.N."/>
            <person name="Grouzdev D.S."/>
            <person name="Gorlenko V.M."/>
            <person name="Savvichev A.S."/>
        </authorList>
    </citation>
    <scope>NUCLEOTIDE SEQUENCE [LARGE SCALE GENOMIC DNA]</scope>
    <source>
        <strain evidence="26 27">BrKhr-17</strain>
    </source>
</reference>
<name>A0A432AW59_CHLPH</name>
<dbReference type="InterPro" id="IPR001645">
    <property type="entry name" value="Folylpolyglutamate_synth"/>
</dbReference>
<evidence type="ECO:0000256" key="22">
    <source>
        <dbReference type="PIRNR" id="PIRNR001563"/>
    </source>
</evidence>
<keyword evidence="13" id="KW-0460">Magnesium</keyword>
<dbReference type="RefSeq" id="WP_126383727.1">
    <property type="nucleotide sequence ID" value="NZ_RXYK01000003.1"/>
</dbReference>
<evidence type="ECO:0000256" key="16">
    <source>
        <dbReference type="ARBA" id="ARBA00030592"/>
    </source>
</evidence>
<comment type="cofactor">
    <cofactor evidence="1">
        <name>Mg(2+)</name>
        <dbReference type="ChEBI" id="CHEBI:18420"/>
    </cofactor>
</comment>
<protein>
    <recommendedName>
        <fullName evidence="8">Dihydrofolate synthase/folylpolyglutamate synthase</fullName>
        <ecNumber evidence="6">6.3.2.12</ecNumber>
        <ecNumber evidence="7">6.3.2.17</ecNumber>
    </recommendedName>
    <alternativeName>
        <fullName evidence="17">Folylpoly-gamma-glutamate synthetase-dihydrofolate synthetase</fullName>
    </alternativeName>
    <alternativeName>
        <fullName evidence="15">Folylpolyglutamate synthetase</fullName>
    </alternativeName>
    <alternativeName>
        <fullName evidence="16">Tetrahydrofolylpolyglutamate synthase</fullName>
    </alternativeName>
</protein>
<evidence type="ECO:0000256" key="10">
    <source>
        <dbReference type="ARBA" id="ARBA00022723"/>
    </source>
</evidence>
<evidence type="ECO:0000256" key="4">
    <source>
        <dbReference type="ARBA" id="ARBA00005150"/>
    </source>
</evidence>
<evidence type="ECO:0000256" key="13">
    <source>
        <dbReference type="ARBA" id="ARBA00022842"/>
    </source>
</evidence>
<dbReference type="Pfam" id="PF02875">
    <property type="entry name" value="Mur_ligase_C"/>
    <property type="match status" value="1"/>
</dbReference>
<dbReference type="GO" id="GO:0005524">
    <property type="term" value="F:ATP binding"/>
    <property type="evidence" value="ECO:0007669"/>
    <property type="project" value="UniProtKB-KW"/>
</dbReference>
<dbReference type="GO" id="GO:0046656">
    <property type="term" value="P:folic acid biosynthetic process"/>
    <property type="evidence" value="ECO:0007669"/>
    <property type="project" value="UniProtKB-KW"/>
</dbReference>
<dbReference type="PANTHER" id="PTHR11136:SF0">
    <property type="entry name" value="DIHYDROFOLATE SYNTHETASE-RELATED"/>
    <property type="match status" value="1"/>
</dbReference>
<comment type="similarity">
    <text evidence="5 22">Belongs to the folylpolyglutamate synthase family.</text>
</comment>
<evidence type="ECO:0000256" key="17">
    <source>
        <dbReference type="ARBA" id="ARBA00032510"/>
    </source>
</evidence>
<evidence type="ECO:0000256" key="18">
    <source>
        <dbReference type="ARBA" id="ARBA00047493"/>
    </source>
</evidence>
<evidence type="ECO:0000256" key="20">
    <source>
        <dbReference type="ARBA" id="ARBA00049035"/>
    </source>
</evidence>
<comment type="catalytic activity">
    <reaction evidence="18">
        <text>(6S)-5,6,7,8-tetrahydrofolyl-(gamma-L-Glu)(n) + L-glutamate + ATP = (6S)-5,6,7,8-tetrahydrofolyl-(gamma-L-Glu)(n+1) + ADP + phosphate + H(+)</text>
        <dbReference type="Rhea" id="RHEA:10580"/>
        <dbReference type="Rhea" id="RHEA-COMP:14738"/>
        <dbReference type="Rhea" id="RHEA-COMP:14740"/>
        <dbReference type="ChEBI" id="CHEBI:15378"/>
        <dbReference type="ChEBI" id="CHEBI:29985"/>
        <dbReference type="ChEBI" id="CHEBI:30616"/>
        <dbReference type="ChEBI" id="CHEBI:43474"/>
        <dbReference type="ChEBI" id="CHEBI:141005"/>
        <dbReference type="ChEBI" id="CHEBI:456216"/>
        <dbReference type="EC" id="6.3.2.17"/>
    </reaction>
</comment>
<keyword evidence="10" id="KW-0479">Metal-binding</keyword>
<dbReference type="PROSITE" id="PS01012">
    <property type="entry name" value="FOLYLPOLYGLU_SYNT_2"/>
    <property type="match status" value="1"/>
</dbReference>
<dbReference type="EC" id="6.3.2.12" evidence="6"/>
<evidence type="ECO:0000256" key="2">
    <source>
        <dbReference type="ARBA" id="ARBA00002714"/>
    </source>
</evidence>
<dbReference type="Proteomes" id="UP000489351">
    <property type="component" value="Unassembled WGS sequence"/>
</dbReference>
<evidence type="ECO:0000313" key="26">
    <source>
        <dbReference type="EMBL" id="RTY39064.1"/>
    </source>
</evidence>
<comment type="catalytic activity">
    <reaction evidence="21">
        <text>7,8-dihydropteroate + L-glutamate + ATP = 7,8-dihydrofolate + ADP + phosphate + H(+)</text>
        <dbReference type="Rhea" id="RHEA:23584"/>
        <dbReference type="ChEBI" id="CHEBI:15378"/>
        <dbReference type="ChEBI" id="CHEBI:17839"/>
        <dbReference type="ChEBI" id="CHEBI:29985"/>
        <dbReference type="ChEBI" id="CHEBI:30616"/>
        <dbReference type="ChEBI" id="CHEBI:43474"/>
        <dbReference type="ChEBI" id="CHEBI:57451"/>
        <dbReference type="ChEBI" id="CHEBI:456216"/>
        <dbReference type="EC" id="6.3.2.12"/>
    </reaction>
</comment>
<keyword evidence="12 22" id="KW-0067">ATP-binding</keyword>
<dbReference type="PANTHER" id="PTHR11136">
    <property type="entry name" value="FOLYLPOLYGLUTAMATE SYNTHASE-RELATED"/>
    <property type="match status" value="1"/>
</dbReference>
<evidence type="ECO:0000313" key="28">
    <source>
        <dbReference type="Proteomes" id="UP000489351"/>
    </source>
</evidence>
<accession>A0A432AW59</accession>
<feature type="domain" description="Mur ligase central" evidence="24">
    <location>
        <begin position="45"/>
        <end position="266"/>
    </location>
</feature>
<reference evidence="25 28" key="2">
    <citation type="submission" date="2019-11" db="EMBL/GenBank/DDBJ databases">
        <title>Green- and brown-colored morphotypes of Chlorobia in the stratified aquatic ecosystems of Kandalaksha Gulf (White Sea): A model for study of the accessory genome evolution.</title>
        <authorList>
            <person name="Grouzdev D.S."/>
        </authorList>
    </citation>
    <scope>NUCLEOTIDE SEQUENCE [LARGE SCALE GENOMIC DNA]</scope>
    <source>
        <strain evidence="25 28">ZM</strain>
    </source>
</reference>
<dbReference type="PIRSF" id="PIRSF001563">
    <property type="entry name" value="Folylpolyglu_synth"/>
    <property type="match status" value="1"/>
</dbReference>
<dbReference type="Pfam" id="PF08245">
    <property type="entry name" value="Mur_ligase_M"/>
    <property type="match status" value="1"/>
</dbReference>
<evidence type="ECO:0000256" key="11">
    <source>
        <dbReference type="ARBA" id="ARBA00022741"/>
    </source>
</evidence>
<dbReference type="InterPro" id="IPR036565">
    <property type="entry name" value="Mur-like_cat_sf"/>
</dbReference>
<evidence type="ECO:0000256" key="12">
    <source>
        <dbReference type="ARBA" id="ARBA00022840"/>
    </source>
</evidence>
<dbReference type="EC" id="6.3.2.17" evidence="7"/>
<evidence type="ECO:0000256" key="8">
    <source>
        <dbReference type="ARBA" id="ARBA00019357"/>
    </source>
</evidence>
<evidence type="ECO:0000259" key="23">
    <source>
        <dbReference type="Pfam" id="PF02875"/>
    </source>
</evidence>
<sequence length="424" mass="45345">MTYQETLDFLYPLHRFGIKPGLERVRELLQVVGSPEKRLGIVVHVAGTNGKGTVASLIAAMFRAAGLKTALYTSPHLVDFTERMRLDGLPIPEERVAYYASLLKEPVLEKSATFFEVATAIAFAWFADEGVDVSVIETGMGGRLDATNVVQSNYAVITGIGFDHTDWLGTTLGAIAGEKAAIIKPCSRVFSSVSGEESLAPIRRAAEECDAPLHLVGRESRVRVVESAIGRLVVDLQIGSKRFAGLEAPLTGGFHSSNMALAVMVAVDRGLSEAAVRSGLLGLRDTGYRGRLELIGSTPAVLLDVSHNADGVRATVDALLPFIGSYDRISVLLGLASDKDAPSIIRELLRLGCRFVVVDIPSGRSVPAEELLELCRREGGEVSVANSVGEGMDRLLQESSPTSLVLATGSFYLAGALVEHLTDW</sequence>
<evidence type="ECO:0000256" key="15">
    <source>
        <dbReference type="ARBA" id="ARBA00030048"/>
    </source>
</evidence>
<keyword evidence="14" id="KW-0289">Folate biosynthesis</keyword>
<dbReference type="GO" id="GO:0046872">
    <property type="term" value="F:metal ion binding"/>
    <property type="evidence" value="ECO:0007669"/>
    <property type="project" value="UniProtKB-KW"/>
</dbReference>
<proteinExistence type="inferred from homology"/>
<dbReference type="SUPFAM" id="SSF53244">
    <property type="entry name" value="MurD-like peptide ligases, peptide-binding domain"/>
    <property type="match status" value="1"/>
</dbReference>
<dbReference type="GO" id="GO:0008841">
    <property type="term" value="F:dihydrofolate synthase activity"/>
    <property type="evidence" value="ECO:0007669"/>
    <property type="project" value="UniProtKB-EC"/>
</dbReference>
<dbReference type="InterPro" id="IPR036615">
    <property type="entry name" value="Mur_ligase_C_dom_sf"/>
</dbReference>
<keyword evidence="9 22" id="KW-0436">Ligase</keyword>
<comment type="catalytic activity">
    <reaction evidence="19">
        <text>10-formyltetrahydrofolyl-(gamma-L-Glu)(n) + L-glutamate + ATP = 10-formyltetrahydrofolyl-(gamma-L-Glu)(n+1) + ADP + phosphate + H(+)</text>
        <dbReference type="Rhea" id="RHEA:51904"/>
        <dbReference type="Rhea" id="RHEA-COMP:13088"/>
        <dbReference type="Rhea" id="RHEA-COMP:14300"/>
        <dbReference type="ChEBI" id="CHEBI:15378"/>
        <dbReference type="ChEBI" id="CHEBI:29985"/>
        <dbReference type="ChEBI" id="CHEBI:30616"/>
        <dbReference type="ChEBI" id="CHEBI:43474"/>
        <dbReference type="ChEBI" id="CHEBI:134413"/>
        <dbReference type="ChEBI" id="CHEBI:456216"/>
        <dbReference type="EC" id="6.3.2.17"/>
    </reaction>
</comment>
<dbReference type="AlphaFoldDB" id="A0A432AW59"/>
<dbReference type="InterPro" id="IPR018109">
    <property type="entry name" value="Folylpolyglutamate_synth_CS"/>
</dbReference>
<evidence type="ECO:0000256" key="6">
    <source>
        <dbReference type="ARBA" id="ARBA00013023"/>
    </source>
</evidence>
<evidence type="ECO:0000313" key="27">
    <source>
        <dbReference type="Proteomes" id="UP000279908"/>
    </source>
</evidence>
<dbReference type="SUPFAM" id="SSF53623">
    <property type="entry name" value="MurD-like peptide ligases, catalytic domain"/>
    <property type="match status" value="1"/>
</dbReference>
<dbReference type="GO" id="GO:0004326">
    <property type="term" value="F:tetrahydrofolylpolyglutamate synthase activity"/>
    <property type="evidence" value="ECO:0007669"/>
    <property type="project" value="UniProtKB-EC"/>
</dbReference>
<dbReference type="EMBL" id="WUBZ01000011">
    <property type="protein sequence ID" value="MWV54356.1"/>
    <property type="molecule type" value="Genomic_DNA"/>
</dbReference>
<dbReference type="NCBIfam" id="TIGR01499">
    <property type="entry name" value="folC"/>
    <property type="match status" value="1"/>
</dbReference>
<gene>
    <name evidence="26" type="ORF">EKD02_02900</name>
    <name evidence="25" type="ORF">GJ685_04655</name>
</gene>
<comment type="pathway">
    <text evidence="3">Cofactor biosynthesis; tetrahydrofolate biosynthesis; 7,8-dihydrofolate from 2-amino-4-hydroxy-6-hydroxymethyl-7,8-dihydropteridine diphosphate and 4-aminobenzoate: step 2/2.</text>
</comment>
<comment type="caution">
    <text evidence="26">The sequence shown here is derived from an EMBL/GenBank/DDBJ whole genome shotgun (WGS) entry which is preliminary data.</text>
</comment>
<feature type="domain" description="Mur ligase C-terminal" evidence="23">
    <location>
        <begin position="290"/>
        <end position="411"/>
    </location>
</feature>
<evidence type="ECO:0000313" key="25">
    <source>
        <dbReference type="EMBL" id="MWV54356.1"/>
    </source>
</evidence>
<evidence type="ECO:0000256" key="5">
    <source>
        <dbReference type="ARBA" id="ARBA00008276"/>
    </source>
</evidence>
<evidence type="ECO:0000256" key="1">
    <source>
        <dbReference type="ARBA" id="ARBA00001946"/>
    </source>
</evidence>
<dbReference type="EMBL" id="RXYK01000003">
    <property type="protein sequence ID" value="RTY39064.1"/>
    <property type="molecule type" value="Genomic_DNA"/>
</dbReference>
<keyword evidence="11 22" id="KW-0547">Nucleotide-binding</keyword>
<comment type="function">
    <text evidence="2">Functions in two distinct reactions of the de novo folate biosynthetic pathway. Catalyzes the addition of a glutamate residue to dihydropteroate (7,8-dihydropteroate or H2Pte) to form dihydrofolate (7,8-dihydrofolate monoglutamate or H2Pte-Glu). Also catalyzes successive additions of L-glutamate to tetrahydrofolate or 10-formyltetrahydrofolate or 5,10-methylenetetrahydrofolate, leading to folylpolyglutamate derivatives.</text>
</comment>